<feature type="transmembrane region" description="Helical" evidence="11">
    <location>
        <begin position="156"/>
        <end position="178"/>
    </location>
</feature>
<dbReference type="GO" id="GO:0015293">
    <property type="term" value="F:symporter activity"/>
    <property type="evidence" value="ECO:0007669"/>
    <property type="project" value="UniProtKB-KW"/>
</dbReference>
<keyword evidence="8 11" id="KW-0472">Membrane</keyword>
<keyword evidence="7 11" id="KW-1133">Transmembrane helix</keyword>
<evidence type="ECO:0000256" key="2">
    <source>
        <dbReference type="ARBA" id="ARBA00008240"/>
    </source>
</evidence>
<feature type="transmembrane region" description="Helical" evidence="11">
    <location>
        <begin position="339"/>
        <end position="360"/>
    </location>
</feature>
<feature type="transmembrane region" description="Helical" evidence="11">
    <location>
        <begin position="407"/>
        <end position="427"/>
    </location>
</feature>
<keyword evidence="6" id="KW-0769">Symport</keyword>
<evidence type="ECO:0000256" key="4">
    <source>
        <dbReference type="ARBA" id="ARBA00022475"/>
    </source>
</evidence>
<evidence type="ECO:0000256" key="10">
    <source>
        <dbReference type="ARBA" id="ARBA00039918"/>
    </source>
</evidence>
<dbReference type="PROSITE" id="PS50850">
    <property type="entry name" value="MFS"/>
    <property type="match status" value="1"/>
</dbReference>
<feature type="transmembrane region" description="Helical" evidence="11">
    <location>
        <begin position="281"/>
        <end position="302"/>
    </location>
</feature>
<dbReference type="FunFam" id="1.20.1250.20:FF:000001">
    <property type="entry name" value="Dicarboxylate MFS transporter"/>
    <property type="match status" value="1"/>
</dbReference>
<keyword evidence="5 11" id="KW-0812">Transmembrane</keyword>
<evidence type="ECO:0000313" key="13">
    <source>
        <dbReference type="EMBL" id="XCH13830.1"/>
    </source>
</evidence>
<feature type="transmembrane region" description="Helical" evidence="11">
    <location>
        <begin position="252"/>
        <end position="275"/>
    </location>
</feature>
<protein>
    <recommendedName>
        <fullName evidence="10">Putative proline/betaine transporter</fullName>
    </recommendedName>
</protein>
<dbReference type="CDD" id="cd17369">
    <property type="entry name" value="MFS_ShiA_like"/>
    <property type="match status" value="1"/>
</dbReference>
<comment type="function">
    <text evidence="9">May be a proton symporter involved in the uptake of osmolytes such as proline and glycine betaine.</text>
</comment>
<feature type="transmembrane region" description="Helical" evidence="11">
    <location>
        <begin position="381"/>
        <end position="401"/>
    </location>
</feature>
<evidence type="ECO:0000256" key="8">
    <source>
        <dbReference type="ARBA" id="ARBA00023136"/>
    </source>
</evidence>
<dbReference type="InterPro" id="IPR036259">
    <property type="entry name" value="MFS_trans_sf"/>
</dbReference>
<comment type="similarity">
    <text evidence="2">Belongs to the major facilitator superfamily. Metabolite:H+ Symporter (MHS) family (TC 2.A.1.6) family.</text>
</comment>
<reference evidence="13" key="1">
    <citation type="submission" date="2024-06" db="EMBL/GenBank/DDBJ databases">
        <title>Biodegradation of dimethachlon by Arthrobacter sp. K5: mechanistic insights and ecological implications.</title>
        <authorList>
            <person name="Hu S."/>
            <person name="Lu P."/>
        </authorList>
    </citation>
    <scope>NUCLEOTIDE SEQUENCE</scope>
    <source>
        <strain evidence="13">K5</strain>
        <plasmid evidence="13">unnamed</plasmid>
    </source>
</reference>
<accession>A0AAU8EWL0</accession>
<feature type="transmembrane region" description="Helical" evidence="11">
    <location>
        <begin position="55"/>
        <end position="78"/>
    </location>
</feature>
<evidence type="ECO:0000256" key="6">
    <source>
        <dbReference type="ARBA" id="ARBA00022847"/>
    </source>
</evidence>
<comment type="subcellular location">
    <subcellularLocation>
        <location evidence="1">Cell membrane</location>
        <topology evidence="1">Multi-pass membrane protein</topology>
    </subcellularLocation>
</comment>
<gene>
    <name evidence="13" type="ORF">ABRP34_23570</name>
</gene>
<feature type="transmembrane region" description="Helical" evidence="11">
    <location>
        <begin position="190"/>
        <end position="209"/>
    </location>
</feature>
<proteinExistence type="inferred from homology"/>
<dbReference type="RefSeq" id="WP_353713534.1">
    <property type="nucleotide sequence ID" value="NZ_CP159280.1"/>
</dbReference>
<sequence>MTTAHLAGLTPDQVRRKSLISGTVGAIIEWYEYTVYGTAAALVFGTLFFPSTEPGVSQIAALASFGVGFLARPVGAFVSGHLGDRIGRKSTLILTFLIMSISTAAIGLLPTYQSVGFWAPVLLCVLRLTQGFAVGGEWGGAAIIAVENAPKGRRGFFGAWPQIGVSCGLLLGTGAVAISQAISGDQFIVWGWRLPFLVSVVLAAVGLYIRLNASESPAFLAAKAEAERKQEKQKAPIPVVFKEHRRSLIIALFSRFAEAGNYYLFTVFLLSYVATTLKLPASYGLVAVMIGSALNIAMIPVFGAISDKIGRKNTFFFGAAVITVSAWPIFAMIQTGNPFAIIAGVTIFLTLGHAAVYSVLPAFYCELFPTEVRYTGISVGYQTAAILLAGFTPVIASALVLWSGGTWPLVAIIVVTTLIAVAAVAAAKESKDLDLDTIGKTPATLNGEPKPRTRTR</sequence>
<geneLocation type="plasmid" evidence="13">
    <name>unnamed</name>
</geneLocation>
<evidence type="ECO:0000256" key="3">
    <source>
        <dbReference type="ARBA" id="ARBA00022448"/>
    </source>
</evidence>
<dbReference type="EMBL" id="CP159280">
    <property type="protein sequence ID" value="XCH13830.1"/>
    <property type="molecule type" value="Genomic_DNA"/>
</dbReference>
<keyword evidence="4" id="KW-1003">Cell membrane</keyword>
<evidence type="ECO:0000256" key="11">
    <source>
        <dbReference type="SAM" id="Phobius"/>
    </source>
</evidence>
<dbReference type="Pfam" id="PF07690">
    <property type="entry name" value="MFS_1"/>
    <property type="match status" value="1"/>
</dbReference>
<evidence type="ECO:0000256" key="1">
    <source>
        <dbReference type="ARBA" id="ARBA00004651"/>
    </source>
</evidence>
<keyword evidence="13" id="KW-0614">Plasmid</keyword>
<keyword evidence="3" id="KW-0813">Transport</keyword>
<evidence type="ECO:0000256" key="5">
    <source>
        <dbReference type="ARBA" id="ARBA00022692"/>
    </source>
</evidence>
<evidence type="ECO:0000259" key="12">
    <source>
        <dbReference type="PROSITE" id="PS50850"/>
    </source>
</evidence>
<feature type="domain" description="Major facilitator superfamily (MFS) profile" evidence="12">
    <location>
        <begin position="18"/>
        <end position="431"/>
    </location>
</feature>
<feature type="transmembrane region" description="Helical" evidence="11">
    <location>
        <begin position="90"/>
        <end position="109"/>
    </location>
</feature>
<name>A0AAU8EWL0_9MICC</name>
<dbReference type="GO" id="GO:0005886">
    <property type="term" value="C:plasma membrane"/>
    <property type="evidence" value="ECO:0007669"/>
    <property type="project" value="UniProtKB-SubCell"/>
</dbReference>
<feature type="transmembrane region" description="Helical" evidence="11">
    <location>
        <begin position="314"/>
        <end position="333"/>
    </location>
</feature>
<dbReference type="InterPro" id="IPR020846">
    <property type="entry name" value="MFS_dom"/>
</dbReference>
<dbReference type="InterPro" id="IPR011701">
    <property type="entry name" value="MFS"/>
</dbReference>
<feature type="transmembrane region" description="Helical" evidence="11">
    <location>
        <begin position="30"/>
        <end position="49"/>
    </location>
</feature>
<evidence type="ECO:0000256" key="7">
    <source>
        <dbReference type="ARBA" id="ARBA00022989"/>
    </source>
</evidence>
<organism evidence="13">
    <name type="scientific">Arthrobacter sp. K5</name>
    <dbReference type="NCBI Taxonomy" id="2839623"/>
    <lineage>
        <taxon>Bacteria</taxon>
        <taxon>Bacillati</taxon>
        <taxon>Actinomycetota</taxon>
        <taxon>Actinomycetes</taxon>
        <taxon>Micrococcales</taxon>
        <taxon>Micrococcaceae</taxon>
        <taxon>Arthrobacter</taxon>
    </lineage>
</organism>
<dbReference type="PANTHER" id="PTHR43045">
    <property type="entry name" value="SHIKIMATE TRANSPORTER"/>
    <property type="match status" value="1"/>
</dbReference>
<evidence type="ECO:0000256" key="9">
    <source>
        <dbReference type="ARBA" id="ARBA00037295"/>
    </source>
</evidence>
<dbReference type="AlphaFoldDB" id="A0AAU8EWL0"/>
<dbReference type="Gene3D" id="1.20.1250.20">
    <property type="entry name" value="MFS general substrate transporter like domains"/>
    <property type="match status" value="2"/>
</dbReference>
<dbReference type="PANTHER" id="PTHR43045:SF1">
    <property type="entry name" value="SHIKIMATE TRANSPORTER"/>
    <property type="match status" value="1"/>
</dbReference>
<dbReference type="SUPFAM" id="SSF103473">
    <property type="entry name" value="MFS general substrate transporter"/>
    <property type="match status" value="1"/>
</dbReference>